<dbReference type="EMBL" id="AWXA01000011">
    <property type="protein sequence ID" value="ERT61014.1"/>
    <property type="molecule type" value="Genomic_DNA"/>
</dbReference>
<keyword evidence="3" id="KW-1185">Reference proteome</keyword>
<gene>
    <name evidence="2" type="ORF">HMPREF1250_0605</name>
</gene>
<dbReference type="OrthoDB" id="9792301at2"/>
<dbReference type="Pfam" id="PF03061">
    <property type="entry name" value="4HBT"/>
    <property type="match status" value="1"/>
</dbReference>
<dbReference type="STRING" id="1111454.HMPREF1250_0605"/>
<dbReference type="RefSeq" id="WP_023053181.1">
    <property type="nucleotide sequence ID" value="NZ_AWXA01000011.1"/>
</dbReference>
<dbReference type="SUPFAM" id="SSF54637">
    <property type="entry name" value="Thioesterase/thiol ester dehydrase-isomerase"/>
    <property type="match status" value="1"/>
</dbReference>
<dbReference type="Proteomes" id="UP000017090">
    <property type="component" value="Unassembled WGS sequence"/>
</dbReference>
<dbReference type="CDD" id="cd03440">
    <property type="entry name" value="hot_dog"/>
    <property type="match status" value="1"/>
</dbReference>
<dbReference type="PANTHER" id="PTHR47260:SF1">
    <property type="entry name" value="UPF0644 PROTEIN PB2B4.06"/>
    <property type="match status" value="1"/>
</dbReference>
<dbReference type="AlphaFoldDB" id="U7UQ37"/>
<evidence type="ECO:0000313" key="2">
    <source>
        <dbReference type="EMBL" id="ERT61014.1"/>
    </source>
</evidence>
<feature type="domain" description="Thioesterase" evidence="1">
    <location>
        <begin position="50"/>
        <end position="122"/>
    </location>
</feature>
<dbReference type="eggNOG" id="COG2050">
    <property type="taxonomic scope" value="Bacteria"/>
</dbReference>
<dbReference type="PANTHER" id="PTHR47260">
    <property type="entry name" value="UPF0644 PROTEIN PB2B4.06"/>
    <property type="match status" value="1"/>
</dbReference>
<name>U7UQ37_9FIRM</name>
<protein>
    <submittedName>
        <fullName evidence="2">Thioesterase family protein</fullName>
    </submittedName>
</protein>
<evidence type="ECO:0000313" key="3">
    <source>
        <dbReference type="Proteomes" id="UP000017090"/>
    </source>
</evidence>
<reference evidence="2 3" key="1">
    <citation type="submission" date="2013-09" db="EMBL/GenBank/DDBJ databases">
        <authorList>
            <person name="Durkin A.S."/>
            <person name="Haft D.R."/>
            <person name="McCorrison J."/>
            <person name="Torralba M."/>
            <person name="Gillis M."/>
            <person name="Haft D.H."/>
            <person name="Methe B."/>
            <person name="Sutton G."/>
            <person name="Nelson K.E."/>
        </authorList>
    </citation>
    <scope>NUCLEOTIDE SEQUENCE [LARGE SCALE GENOMIC DNA]</scope>
    <source>
        <strain evidence="2 3">BV3C16-1</strain>
    </source>
</reference>
<organism evidence="2 3">
    <name type="scientific">Megasphaera vaginalis</name>
    <name type="common">ex Srinivasan et al. 2021</name>
    <dbReference type="NCBI Taxonomy" id="1111454"/>
    <lineage>
        <taxon>Bacteria</taxon>
        <taxon>Bacillati</taxon>
        <taxon>Bacillota</taxon>
        <taxon>Negativicutes</taxon>
        <taxon>Veillonellales</taxon>
        <taxon>Veillonellaceae</taxon>
        <taxon>Megasphaera</taxon>
    </lineage>
</organism>
<comment type="caution">
    <text evidence="2">The sequence shown here is derived from an EMBL/GenBank/DDBJ whole genome shotgun (WGS) entry which is preliminary data.</text>
</comment>
<sequence>MDKKENEYTWCFACGKDNPIGLKLDMQLEGETCTAVFLPQRQHQSYDNCMHGGLISTILDEVMGHYVFKKTGMPAYTADLHIRFREAVPIGEEIRVVGRLKSQRNRLYLMEGIVYKATGAVAATAEAKLMAEK</sequence>
<dbReference type="PATRIC" id="fig|1111454.3.peg.696"/>
<proteinExistence type="predicted"/>
<accession>U7UQ37</accession>
<dbReference type="InterPro" id="IPR052061">
    <property type="entry name" value="PTE-AB_protein"/>
</dbReference>
<dbReference type="InterPro" id="IPR029069">
    <property type="entry name" value="HotDog_dom_sf"/>
</dbReference>
<dbReference type="Gene3D" id="3.10.129.10">
    <property type="entry name" value="Hotdog Thioesterase"/>
    <property type="match status" value="1"/>
</dbReference>
<evidence type="ECO:0000259" key="1">
    <source>
        <dbReference type="Pfam" id="PF03061"/>
    </source>
</evidence>
<dbReference type="InterPro" id="IPR006683">
    <property type="entry name" value="Thioestr_dom"/>
</dbReference>